<protein>
    <submittedName>
        <fullName evidence="4">Pirin family protein</fullName>
    </submittedName>
</protein>
<dbReference type="InterPro" id="IPR014710">
    <property type="entry name" value="RmlC-like_jellyroll"/>
</dbReference>
<name>A0ABZ0XXJ4_9BURK</name>
<dbReference type="Gene3D" id="2.60.120.10">
    <property type="entry name" value="Jelly Rolls"/>
    <property type="match status" value="1"/>
</dbReference>
<dbReference type="PIRSF" id="PIRSF006232">
    <property type="entry name" value="Pirin"/>
    <property type="match status" value="1"/>
</dbReference>
<comment type="similarity">
    <text evidence="1 2">Belongs to the pirin family.</text>
</comment>
<accession>A0ABZ0XXJ4</accession>
<feature type="domain" description="Pirin N-terminal" evidence="3">
    <location>
        <begin position="35"/>
        <end position="122"/>
    </location>
</feature>
<proteinExistence type="inferred from homology"/>
<evidence type="ECO:0000256" key="2">
    <source>
        <dbReference type="RuleBase" id="RU003457"/>
    </source>
</evidence>
<dbReference type="GeneID" id="43164896"/>
<dbReference type="SUPFAM" id="SSF51182">
    <property type="entry name" value="RmlC-like cupins"/>
    <property type="match status" value="1"/>
</dbReference>
<keyword evidence="5" id="KW-1185">Reference proteome</keyword>
<gene>
    <name evidence="4" type="ORF">SR858_23210</name>
</gene>
<organism evidence="4 5">
    <name type="scientific">Duganella zoogloeoides</name>
    <dbReference type="NCBI Taxonomy" id="75659"/>
    <lineage>
        <taxon>Bacteria</taxon>
        <taxon>Pseudomonadati</taxon>
        <taxon>Pseudomonadota</taxon>
        <taxon>Betaproteobacteria</taxon>
        <taxon>Burkholderiales</taxon>
        <taxon>Oxalobacteraceae</taxon>
        <taxon>Telluria group</taxon>
        <taxon>Duganella</taxon>
    </lineage>
</organism>
<dbReference type="Proteomes" id="UP001326110">
    <property type="component" value="Chromosome"/>
</dbReference>
<dbReference type="InterPro" id="IPR012093">
    <property type="entry name" value="Pirin"/>
</dbReference>
<dbReference type="PANTHER" id="PTHR13903">
    <property type="entry name" value="PIRIN-RELATED"/>
    <property type="match status" value="1"/>
</dbReference>
<dbReference type="Pfam" id="PF02678">
    <property type="entry name" value="Pirin"/>
    <property type="match status" value="1"/>
</dbReference>
<dbReference type="EMBL" id="CP140152">
    <property type="protein sequence ID" value="WQH03926.1"/>
    <property type="molecule type" value="Genomic_DNA"/>
</dbReference>
<dbReference type="RefSeq" id="WP_019923276.1">
    <property type="nucleotide sequence ID" value="NZ_CP140152.1"/>
</dbReference>
<evidence type="ECO:0000313" key="5">
    <source>
        <dbReference type="Proteomes" id="UP001326110"/>
    </source>
</evidence>
<reference evidence="4 5" key="1">
    <citation type="submission" date="2023-11" db="EMBL/GenBank/DDBJ databases">
        <title>MicrobeMod: A computational toolkit for identifying prokaryotic methylation and restriction-modification with nanopore sequencing.</title>
        <authorList>
            <person name="Crits-Christoph A."/>
            <person name="Kang S.C."/>
            <person name="Lee H."/>
            <person name="Ostrov N."/>
        </authorList>
    </citation>
    <scope>NUCLEOTIDE SEQUENCE [LARGE SCALE GENOMIC DNA]</scope>
    <source>
        <strain evidence="4 5">ATCC 25935</strain>
    </source>
</reference>
<sequence>MNTAAAIVAPRAIIHRTRGRVHGPITRLASPGDLGHHLKPFVFLDLFKLDDMARLPKFGMHPHSGIATLTYLITGATSYEDSTGEAGVLSAGSVEWMQAGNGVWHTGGPVGTDPMLGFQLWIALPPALENAAPYSMYIEPGDIPQQGPVRVLLGSYGDLHSPFPAPSDMSYIAVHLRDGEHWRYDPPAGHDVAWLALNAGRLNGGVQAAAGELVVFEESAQALEMVARGETSFVLGSAVKHPHDLVMGNYSVHTSRAALVKGEAEIERIGARLQAEERLR</sequence>
<dbReference type="InterPro" id="IPR003829">
    <property type="entry name" value="Pirin_N_dom"/>
</dbReference>
<dbReference type="PANTHER" id="PTHR13903:SF8">
    <property type="entry name" value="PIRIN"/>
    <property type="match status" value="1"/>
</dbReference>
<evidence type="ECO:0000259" key="3">
    <source>
        <dbReference type="Pfam" id="PF02678"/>
    </source>
</evidence>
<evidence type="ECO:0000256" key="1">
    <source>
        <dbReference type="ARBA" id="ARBA00008416"/>
    </source>
</evidence>
<evidence type="ECO:0000313" key="4">
    <source>
        <dbReference type="EMBL" id="WQH03926.1"/>
    </source>
</evidence>
<dbReference type="InterPro" id="IPR011051">
    <property type="entry name" value="RmlC_Cupin_sf"/>
</dbReference>